<dbReference type="InterPro" id="IPR006094">
    <property type="entry name" value="Oxid_FAD_bind_N"/>
</dbReference>
<name>A0A366D424_9GAMM</name>
<dbReference type="PANTHER" id="PTHR11748">
    <property type="entry name" value="D-LACTATE DEHYDROGENASE"/>
    <property type="match status" value="1"/>
</dbReference>
<evidence type="ECO:0000313" key="3">
    <source>
        <dbReference type="EMBL" id="RBO84048.1"/>
    </source>
</evidence>
<dbReference type="OrthoDB" id="9811557at2"/>
<dbReference type="InterPro" id="IPR016167">
    <property type="entry name" value="FAD-bd_PCMH_sub1"/>
</dbReference>
<dbReference type="GO" id="GO:1903457">
    <property type="term" value="P:lactate catabolic process"/>
    <property type="evidence" value="ECO:0007669"/>
    <property type="project" value="TreeGrafter"/>
</dbReference>
<dbReference type="PROSITE" id="PS51387">
    <property type="entry name" value="FAD_PCMH"/>
    <property type="match status" value="1"/>
</dbReference>
<evidence type="ECO:0000256" key="1">
    <source>
        <dbReference type="ARBA" id="ARBA00022827"/>
    </source>
</evidence>
<keyword evidence="1" id="KW-0285">Flavoprotein</keyword>
<dbReference type="InterPro" id="IPR036318">
    <property type="entry name" value="FAD-bd_PCMH-like_sf"/>
</dbReference>
<dbReference type="EMBL" id="QNRF01000003">
    <property type="protein sequence ID" value="RBO84048.1"/>
    <property type="molecule type" value="Genomic_DNA"/>
</dbReference>
<protein>
    <submittedName>
        <fullName evidence="3">Glycolate oxidase</fullName>
    </submittedName>
</protein>
<dbReference type="GO" id="GO:0004458">
    <property type="term" value="F:D-lactate dehydrogenase (cytochrome) activity"/>
    <property type="evidence" value="ECO:0007669"/>
    <property type="project" value="TreeGrafter"/>
</dbReference>
<dbReference type="RefSeq" id="WP_113874018.1">
    <property type="nucleotide sequence ID" value="NZ_QNRF01000003.1"/>
</dbReference>
<proteinExistence type="predicted"/>
<gene>
    <name evidence="3" type="ORF">DFP76_103322</name>
</gene>
<dbReference type="Proteomes" id="UP000252086">
    <property type="component" value="Unassembled WGS sequence"/>
</dbReference>
<comment type="caution">
    <text evidence="3">The sequence shown here is derived from an EMBL/GenBank/DDBJ whole genome shotgun (WGS) entry which is preliminary data.</text>
</comment>
<dbReference type="GO" id="GO:0071949">
    <property type="term" value="F:FAD binding"/>
    <property type="evidence" value="ECO:0007669"/>
    <property type="project" value="InterPro"/>
</dbReference>
<dbReference type="AlphaFoldDB" id="A0A366D424"/>
<evidence type="ECO:0000313" key="4">
    <source>
        <dbReference type="Proteomes" id="UP000252086"/>
    </source>
</evidence>
<dbReference type="SUPFAM" id="SSF56176">
    <property type="entry name" value="FAD-binding/transporter-associated domain-like"/>
    <property type="match status" value="1"/>
</dbReference>
<evidence type="ECO:0000259" key="2">
    <source>
        <dbReference type="PROSITE" id="PS51387"/>
    </source>
</evidence>
<dbReference type="GO" id="GO:0008720">
    <property type="term" value="F:D-lactate dehydrogenase (NAD+) activity"/>
    <property type="evidence" value="ECO:0007669"/>
    <property type="project" value="TreeGrafter"/>
</dbReference>
<keyword evidence="1" id="KW-0274">FAD</keyword>
<feature type="domain" description="FAD-binding PCMH-type" evidence="2">
    <location>
        <begin position="46"/>
        <end position="232"/>
    </location>
</feature>
<dbReference type="Pfam" id="PF01565">
    <property type="entry name" value="FAD_binding_4"/>
    <property type="match status" value="1"/>
</dbReference>
<dbReference type="InterPro" id="IPR016166">
    <property type="entry name" value="FAD-bd_PCMH"/>
</dbReference>
<accession>A0A366D424</accession>
<dbReference type="PANTHER" id="PTHR11748:SF114">
    <property type="entry name" value="ARYL-ALCOHOL OXIDASE VANILLYL-ALCOHOL OXIDASE (AFU_ORTHOLOGUE AFUA_3G09500)-RELATED"/>
    <property type="match status" value="1"/>
</dbReference>
<sequence>MSNLPPHILKAFEAVVGPDNVSDEDFVVNCHDWMGLGADPSTRTLLGKAPAAVVMPGSTEEVAGVVKVCNQYKLKFKAHSTGYGNYSGVGTKGSISIDLCRMKGLEIDPESRMAIIQPYTTAGELVSEAHKHQLMCHIIGAGPIHSPLASATSFVGVGVAGNHTSINSRNMLSLEWVTPEGEIVRIGSSGSDAGWFTGEGPGPGFRGMIRGLYGAAGGLGVFTKIGIKLYPWAGPKTLEWSGPHPYRGTPPPENFATYQLDWDNWEDATKATQMMKNSKAVAFINRMPPAAVGHCLTATNREYYDLQRTGKLPDIATKANAVGWSVTTMAWTKAQFDWNEAVLNKILAETNGRKMDISERERDILTAAVLTSHYVARFNRMGDCAGVSMGVLDSINLIPEVVKRTNDDIGDKETKAGGKMMEVDTEQNWMWLSEGRHFWTENNPASTRSFVKNIVACVDFILSSFISNEKKPLGAALFVHGEASDLFGPKLGHPNKWMRKVKNTWDPNNLSDSKHFIQPEAAKESKAWPIAKKIFFHPWGKPIFRKILTKEFGKDDPK</sequence>
<dbReference type="Gene3D" id="3.30.43.10">
    <property type="entry name" value="Uridine Diphospho-n-acetylenolpyruvylglucosamine Reductase, domain 2"/>
    <property type="match status" value="1"/>
</dbReference>
<reference evidence="3 4" key="1">
    <citation type="submission" date="2018-06" db="EMBL/GenBank/DDBJ databases">
        <title>Genomic Encyclopedia of Type Strains, Phase III (KMG-III): the genomes of soil and plant-associated and newly described type strains.</title>
        <authorList>
            <person name="Whitman W."/>
        </authorList>
    </citation>
    <scope>NUCLEOTIDE SEQUENCE [LARGE SCALE GENOMIC DNA]</scope>
    <source>
        <strain evidence="3 4">CECT 7732</strain>
    </source>
</reference>
<dbReference type="InterPro" id="IPR016169">
    <property type="entry name" value="FAD-bd_PCMH_sub2"/>
</dbReference>
<keyword evidence="4" id="KW-1185">Reference proteome</keyword>
<organism evidence="3 4">
    <name type="scientific">Marinomonas aquiplantarum</name>
    <dbReference type="NCBI Taxonomy" id="491951"/>
    <lineage>
        <taxon>Bacteria</taxon>
        <taxon>Pseudomonadati</taxon>
        <taxon>Pseudomonadota</taxon>
        <taxon>Gammaproteobacteria</taxon>
        <taxon>Oceanospirillales</taxon>
        <taxon>Oceanospirillaceae</taxon>
        <taxon>Marinomonas</taxon>
    </lineage>
</organism>
<dbReference type="Gene3D" id="3.30.465.10">
    <property type="match status" value="1"/>
</dbReference>